<comment type="caution">
    <text evidence="4">The sequence shown here is derived from an EMBL/GenBank/DDBJ whole genome shotgun (WGS) entry which is preliminary data.</text>
</comment>
<keyword evidence="2" id="KW-0378">Hydrolase</keyword>
<keyword evidence="5" id="KW-1185">Reference proteome</keyword>
<name>A0A7C8BN07_9MICO</name>
<dbReference type="Proteomes" id="UP000481339">
    <property type="component" value="Unassembled WGS sequence"/>
</dbReference>
<comment type="similarity">
    <text evidence="1">Belongs to the AB hydrolase superfamily. AB hydrolase 2 family.</text>
</comment>
<proteinExistence type="inferred from homology"/>
<dbReference type="PANTHER" id="PTHR10655:SF17">
    <property type="entry name" value="LYSOPHOSPHOLIPASE-LIKE PROTEIN 1"/>
    <property type="match status" value="1"/>
</dbReference>
<dbReference type="AlphaFoldDB" id="A0A7C8BN07"/>
<dbReference type="GO" id="GO:0016787">
    <property type="term" value="F:hydrolase activity"/>
    <property type="evidence" value="ECO:0007669"/>
    <property type="project" value="UniProtKB-KW"/>
</dbReference>
<sequence>MSDAPVTAATPTTATHLLHAVTSFTDMPDPSMPVALFLHGFGTDEGDLPGLAPLILPPGMPWASLRAPLALPTGGFAWFPIERPGDPRPEPIERATAAVWHWTDAMLPADTRVVPIGFSQGGLMAVQLLRTRPDRVARPVSLSGFALSAAQPADEALAETRPPAFWGHGDADPVITPAAVARTAAWLAGHTADAEHRYAGMGHTTTPEELADVHAFLAPLAV</sequence>
<evidence type="ECO:0000313" key="5">
    <source>
        <dbReference type="Proteomes" id="UP000481339"/>
    </source>
</evidence>
<evidence type="ECO:0000256" key="1">
    <source>
        <dbReference type="ARBA" id="ARBA00006499"/>
    </source>
</evidence>
<dbReference type="InterPro" id="IPR003140">
    <property type="entry name" value="PLipase/COase/thioEstase"/>
</dbReference>
<dbReference type="OrthoDB" id="9780848at2"/>
<dbReference type="PANTHER" id="PTHR10655">
    <property type="entry name" value="LYSOPHOSPHOLIPASE-RELATED"/>
    <property type="match status" value="1"/>
</dbReference>
<dbReference type="Pfam" id="PF02230">
    <property type="entry name" value="Abhydrolase_2"/>
    <property type="match status" value="1"/>
</dbReference>
<dbReference type="InterPro" id="IPR029058">
    <property type="entry name" value="AB_hydrolase_fold"/>
</dbReference>
<dbReference type="Gene3D" id="3.40.50.1820">
    <property type="entry name" value="alpha/beta hydrolase"/>
    <property type="match status" value="1"/>
</dbReference>
<organism evidence="4 5">
    <name type="scientific">Pseudoclavibacter caeni</name>
    <dbReference type="NCBI Taxonomy" id="908846"/>
    <lineage>
        <taxon>Bacteria</taxon>
        <taxon>Bacillati</taxon>
        <taxon>Actinomycetota</taxon>
        <taxon>Actinomycetes</taxon>
        <taxon>Micrococcales</taxon>
        <taxon>Microbacteriaceae</taxon>
        <taxon>Pseudoclavibacter</taxon>
    </lineage>
</organism>
<evidence type="ECO:0000256" key="2">
    <source>
        <dbReference type="ARBA" id="ARBA00022801"/>
    </source>
</evidence>
<evidence type="ECO:0000313" key="4">
    <source>
        <dbReference type="EMBL" id="KAB1631747.1"/>
    </source>
</evidence>
<dbReference type="InterPro" id="IPR050565">
    <property type="entry name" value="LYPA1-2/EST-like"/>
</dbReference>
<accession>A0A7C8BN07</accession>
<dbReference type="EMBL" id="WBKA01000005">
    <property type="protein sequence ID" value="KAB1631747.1"/>
    <property type="molecule type" value="Genomic_DNA"/>
</dbReference>
<gene>
    <name evidence="4" type="ORF">F8O02_07355</name>
</gene>
<dbReference type="SUPFAM" id="SSF53474">
    <property type="entry name" value="alpha/beta-Hydrolases"/>
    <property type="match status" value="1"/>
</dbReference>
<protein>
    <recommendedName>
        <fullName evidence="3">Phospholipase/carboxylesterase/thioesterase domain-containing protein</fullName>
    </recommendedName>
</protein>
<feature type="domain" description="Phospholipase/carboxylesterase/thioesterase" evidence="3">
    <location>
        <begin position="29"/>
        <end position="218"/>
    </location>
</feature>
<dbReference type="RefSeq" id="WP_158036600.1">
    <property type="nucleotide sequence ID" value="NZ_BAAAZV010000011.1"/>
</dbReference>
<evidence type="ECO:0000259" key="3">
    <source>
        <dbReference type="Pfam" id="PF02230"/>
    </source>
</evidence>
<reference evidence="4 5" key="1">
    <citation type="submission" date="2019-09" db="EMBL/GenBank/DDBJ databases">
        <title>Phylogeny of genus Pseudoclavibacter and closely related genus.</title>
        <authorList>
            <person name="Li Y."/>
        </authorList>
    </citation>
    <scope>NUCLEOTIDE SEQUENCE [LARGE SCALE GENOMIC DNA]</scope>
    <source>
        <strain evidence="4 5">JCM 16921</strain>
    </source>
</reference>